<name>A0ABS9JK89_9ACTN</name>
<protein>
    <submittedName>
        <fullName evidence="2">Uncharacterized protein</fullName>
    </submittedName>
</protein>
<feature type="region of interest" description="Disordered" evidence="1">
    <location>
        <begin position="89"/>
        <end position="128"/>
    </location>
</feature>
<dbReference type="RefSeq" id="WP_086697477.1">
    <property type="nucleotide sequence ID" value="NZ_JAKKZF010000093.1"/>
</dbReference>
<sequence length="128" mass="14121">MGEEISEPVEARPWRPEHGRAPALSTWPLADPPALWVRAGGRWRWAEVRARQDWPDGRVAYQVLVDLDGSTTMLLRTYWWPQPGLRVARRSASAPSREAGRGGGEMPVSHHSAAAGGIRPSRPAPTGR</sequence>
<evidence type="ECO:0000256" key="1">
    <source>
        <dbReference type="SAM" id="MobiDB-lite"/>
    </source>
</evidence>
<reference evidence="2 3" key="1">
    <citation type="submission" date="2022-01" db="EMBL/GenBank/DDBJ databases">
        <title>Draft Genome Sequences of Seven Type Strains of the Genus Streptomyces.</title>
        <authorList>
            <person name="Aziz S."/>
            <person name="Coretto E."/>
            <person name="Chronakova A."/>
            <person name="Sproer C."/>
            <person name="Huber K."/>
            <person name="Nouioui I."/>
            <person name="Gross H."/>
        </authorList>
    </citation>
    <scope>NUCLEOTIDE SEQUENCE [LARGE SCALE GENOMIC DNA]</scope>
    <source>
        <strain evidence="2 3">DSM 41685</strain>
    </source>
</reference>
<proteinExistence type="predicted"/>
<keyword evidence="3" id="KW-1185">Reference proteome</keyword>
<evidence type="ECO:0000313" key="2">
    <source>
        <dbReference type="EMBL" id="MCG0065988.1"/>
    </source>
</evidence>
<gene>
    <name evidence="2" type="ORF">L0F81_22270</name>
</gene>
<evidence type="ECO:0000313" key="3">
    <source>
        <dbReference type="Proteomes" id="UP001299012"/>
    </source>
</evidence>
<feature type="compositionally biased region" description="Basic and acidic residues" evidence="1">
    <location>
        <begin position="9"/>
        <end position="20"/>
    </location>
</feature>
<organism evidence="2 3">
    <name type="scientific">Streptomyces tricolor</name>
    <dbReference type="NCBI Taxonomy" id="68277"/>
    <lineage>
        <taxon>Bacteria</taxon>
        <taxon>Bacillati</taxon>
        <taxon>Actinomycetota</taxon>
        <taxon>Actinomycetes</taxon>
        <taxon>Kitasatosporales</taxon>
        <taxon>Streptomycetaceae</taxon>
        <taxon>Streptomyces</taxon>
        <taxon>Streptomyces violaceoruber group</taxon>
    </lineage>
</organism>
<dbReference type="EMBL" id="JAKKZF010000093">
    <property type="protein sequence ID" value="MCG0065988.1"/>
    <property type="molecule type" value="Genomic_DNA"/>
</dbReference>
<accession>A0ABS9JK89</accession>
<feature type="region of interest" description="Disordered" evidence="1">
    <location>
        <begin position="1"/>
        <end position="25"/>
    </location>
</feature>
<comment type="caution">
    <text evidence="2">The sequence shown here is derived from an EMBL/GenBank/DDBJ whole genome shotgun (WGS) entry which is preliminary data.</text>
</comment>
<dbReference type="Proteomes" id="UP001299012">
    <property type="component" value="Unassembled WGS sequence"/>
</dbReference>